<evidence type="ECO:0000313" key="7">
    <source>
        <dbReference type="Proteomes" id="UP001152799"/>
    </source>
</evidence>
<accession>A0A9N9QLP8</accession>
<dbReference type="InterPro" id="IPR034775">
    <property type="entry name" value="Elav_RRM1"/>
</dbReference>
<keyword evidence="1" id="KW-0677">Repeat</keyword>
<feature type="domain" description="RRM" evidence="5">
    <location>
        <begin position="159"/>
        <end position="252"/>
    </location>
</feature>
<evidence type="ECO:0000259" key="5">
    <source>
        <dbReference type="PROSITE" id="PS50102"/>
    </source>
</evidence>
<dbReference type="Pfam" id="PF00076">
    <property type="entry name" value="RRM_1"/>
    <property type="match status" value="4"/>
</dbReference>
<organism evidence="6 7">
    <name type="scientific">Ceutorhynchus assimilis</name>
    <name type="common">cabbage seed weevil</name>
    <dbReference type="NCBI Taxonomy" id="467358"/>
    <lineage>
        <taxon>Eukaryota</taxon>
        <taxon>Metazoa</taxon>
        <taxon>Ecdysozoa</taxon>
        <taxon>Arthropoda</taxon>
        <taxon>Hexapoda</taxon>
        <taxon>Insecta</taxon>
        <taxon>Pterygota</taxon>
        <taxon>Neoptera</taxon>
        <taxon>Endopterygota</taxon>
        <taxon>Coleoptera</taxon>
        <taxon>Polyphaga</taxon>
        <taxon>Cucujiformia</taxon>
        <taxon>Curculionidae</taxon>
        <taxon>Ceutorhynchinae</taxon>
        <taxon>Ceutorhynchus</taxon>
    </lineage>
</organism>
<dbReference type="EMBL" id="OU892278">
    <property type="protein sequence ID" value="CAG9764012.1"/>
    <property type="molecule type" value="Genomic_DNA"/>
</dbReference>
<protein>
    <recommendedName>
        <fullName evidence="5">RRM domain-containing protein</fullName>
    </recommendedName>
</protein>
<dbReference type="GO" id="GO:0009967">
    <property type="term" value="P:positive regulation of signal transduction"/>
    <property type="evidence" value="ECO:0007669"/>
    <property type="project" value="UniProtKB-ARBA"/>
</dbReference>
<dbReference type="InterPro" id="IPR012677">
    <property type="entry name" value="Nucleotide-bd_a/b_plait_sf"/>
</dbReference>
<dbReference type="InterPro" id="IPR000504">
    <property type="entry name" value="RRM_dom"/>
</dbReference>
<name>A0A9N9QLP8_9CUCU</name>
<keyword evidence="2 3" id="KW-0694">RNA-binding</keyword>
<dbReference type="InterPro" id="IPR035979">
    <property type="entry name" value="RBD_domain_sf"/>
</dbReference>
<evidence type="ECO:0000313" key="6">
    <source>
        <dbReference type="EMBL" id="CAG9764012.1"/>
    </source>
</evidence>
<dbReference type="PRINTS" id="PR00961">
    <property type="entry name" value="HUDSXLRNA"/>
</dbReference>
<evidence type="ECO:0000256" key="3">
    <source>
        <dbReference type="PROSITE-ProRule" id="PRU00176"/>
    </source>
</evidence>
<evidence type="ECO:0000256" key="1">
    <source>
        <dbReference type="ARBA" id="ARBA00022737"/>
    </source>
</evidence>
<dbReference type="InterPro" id="IPR002343">
    <property type="entry name" value="Hud_Sxl_RNA"/>
</dbReference>
<dbReference type="Proteomes" id="UP001152799">
    <property type="component" value="Chromosome 2"/>
</dbReference>
<dbReference type="OrthoDB" id="6739004at2759"/>
<dbReference type="AlphaFoldDB" id="A0A9N9QLP8"/>
<dbReference type="CDD" id="cd12650">
    <property type="entry name" value="RRM1_Hu"/>
    <property type="match status" value="1"/>
</dbReference>
<dbReference type="GO" id="GO:0003729">
    <property type="term" value="F:mRNA binding"/>
    <property type="evidence" value="ECO:0007669"/>
    <property type="project" value="UniProtKB-ARBA"/>
</dbReference>
<reference evidence="6" key="1">
    <citation type="submission" date="2022-01" db="EMBL/GenBank/DDBJ databases">
        <authorList>
            <person name="King R."/>
        </authorList>
    </citation>
    <scope>NUCLEOTIDE SEQUENCE</scope>
</reference>
<proteinExistence type="predicted"/>
<dbReference type="CDD" id="cd12377">
    <property type="entry name" value="RRM3_Hu"/>
    <property type="match status" value="1"/>
</dbReference>
<dbReference type="GO" id="GO:1990904">
    <property type="term" value="C:ribonucleoprotein complex"/>
    <property type="evidence" value="ECO:0007669"/>
    <property type="project" value="InterPro"/>
</dbReference>
<dbReference type="GO" id="GO:0010629">
    <property type="term" value="P:negative regulation of gene expression"/>
    <property type="evidence" value="ECO:0007669"/>
    <property type="project" value="UniProtKB-ARBA"/>
</dbReference>
<dbReference type="SMART" id="SM00360">
    <property type="entry name" value="RRM"/>
    <property type="match status" value="3"/>
</dbReference>
<evidence type="ECO:0000256" key="2">
    <source>
        <dbReference type="ARBA" id="ARBA00022884"/>
    </source>
</evidence>
<dbReference type="PANTHER" id="PTHR10352">
    <property type="entry name" value="EUKARYOTIC TRANSLATION INITIATION FACTOR 3 SUBUNIT G"/>
    <property type="match status" value="1"/>
</dbReference>
<dbReference type="PROSITE" id="PS50102">
    <property type="entry name" value="RRM"/>
    <property type="match status" value="3"/>
</dbReference>
<dbReference type="FunFam" id="3.30.70.330:FF:000383">
    <property type="entry name" value="Sex lethal, isoform D"/>
    <property type="match status" value="2"/>
</dbReference>
<keyword evidence="7" id="KW-1185">Reference proteome</keyword>
<sequence length="406" mass="45530">MDEELDINRESNPCLAESSPTQASTIEDPPEKFSTLNLSDDKPATMMSDELDADAQPNGGSDNVAGEQEESKTNLIINYIPENMTEDEIRSLFSSIGVVETCKLVRRKFTGQSLGYAFVDYQRPEDAERAINVLNRLRIQHKTIKVSHARPSSEAIQRANLHVSGIPKKMTQQDFEDLFSPFGTIIGARILYDNTTVRQLFPESKENLQGVSQGIGFIRFDKRLEAEQAIQELNGTTLEGASEPLKITFTGHSRGNNRTVPPLNIHPTTPARRRFPVPPMRRTRYAPFFGRNPFANCMFPNAAMNRSGWTLFVYNLHLETEDNELWQLFGPFGAVQSVKVMRDLQTNQCRGFGFVKMTNYVEALSAIDCLNGYELCNRKLQVSFKTASSGSTRSDGSSQISCTYLT</sequence>
<gene>
    <name evidence="6" type="ORF">CEUTPL_LOCUS4659</name>
</gene>
<feature type="domain" description="RRM" evidence="5">
    <location>
        <begin position="73"/>
        <end position="151"/>
    </location>
</feature>
<feature type="region of interest" description="Disordered" evidence="4">
    <location>
        <begin position="1"/>
        <end position="70"/>
    </location>
</feature>
<evidence type="ECO:0000256" key="4">
    <source>
        <dbReference type="SAM" id="MobiDB-lite"/>
    </source>
</evidence>
<dbReference type="GO" id="GO:0005737">
    <property type="term" value="C:cytoplasm"/>
    <property type="evidence" value="ECO:0007669"/>
    <property type="project" value="UniProtKB-ARBA"/>
</dbReference>
<feature type="region of interest" description="Disordered" evidence="4">
    <location>
        <begin position="387"/>
        <end position="406"/>
    </location>
</feature>
<feature type="domain" description="RRM" evidence="5">
    <location>
        <begin position="309"/>
        <end position="387"/>
    </location>
</feature>
<dbReference type="Gene3D" id="3.30.70.330">
    <property type="match status" value="3"/>
</dbReference>
<feature type="compositionally biased region" description="Low complexity" evidence="4">
    <location>
        <begin position="388"/>
        <end position="406"/>
    </location>
</feature>
<dbReference type="SUPFAM" id="SSF54928">
    <property type="entry name" value="RNA-binding domain, RBD"/>
    <property type="match status" value="2"/>
</dbReference>